<dbReference type="SUPFAM" id="SSF54001">
    <property type="entry name" value="Cysteine proteinases"/>
    <property type="match status" value="1"/>
</dbReference>
<dbReference type="Pfam" id="PF00797">
    <property type="entry name" value="Acetyltransf_2"/>
    <property type="match status" value="1"/>
</dbReference>
<name>A0AAJ0GXF2_9PEZI</name>
<reference evidence="2" key="2">
    <citation type="submission" date="2023-06" db="EMBL/GenBank/DDBJ databases">
        <authorList>
            <consortium name="Lawrence Berkeley National Laboratory"/>
            <person name="Mondo S.J."/>
            <person name="Hensen N."/>
            <person name="Bonometti L."/>
            <person name="Westerberg I."/>
            <person name="Brannstrom I.O."/>
            <person name="Guillou S."/>
            <person name="Cros-Aarteil S."/>
            <person name="Calhoun S."/>
            <person name="Haridas S."/>
            <person name="Kuo A."/>
            <person name="Pangilinan J."/>
            <person name="Riley R."/>
            <person name="Labutti K."/>
            <person name="Andreopoulos B."/>
            <person name="Lipzen A."/>
            <person name="Chen C."/>
            <person name="Yanf M."/>
            <person name="Daum C."/>
            <person name="Ng V."/>
            <person name="Clum A."/>
            <person name="Steindorff A."/>
            <person name="Ohm R."/>
            <person name="Martin F."/>
            <person name="Silar P."/>
            <person name="Natvig D."/>
            <person name="Lalanne C."/>
            <person name="Gautier V."/>
            <person name="Ament-Velasquez S.L."/>
            <person name="Kruys A."/>
            <person name="Hutchinson M.I."/>
            <person name="Powell A.J."/>
            <person name="Barry K."/>
            <person name="Miller A.N."/>
            <person name="Grigoriev I.V."/>
            <person name="Debuchy R."/>
            <person name="Gladieux P."/>
            <person name="Thoren M.H."/>
            <person name="Johannesson H."/>
        </authorList>
    </citation>
    <scope>NUCLEOTIDE SEQUENCE</scope>
    <source>
        <strain evidence="2">CBS 333.67</strain>
    </source>
</reference>
<protein>
    <submittedName>
        <fullName evidence="2">Arylamine N-acetyltransferase 2</fullName>
    </submittedName>
</protein>
<organism evidence="2 3">
    <name type="scientific">Chaetomium strumarium</name>
    <dbReference type="NCBI Taxonomy" id="1170767"/>
    <lineage>
        <taxon>Eukaryota</taxon>
        <taxon>Fungi</taxon>
        <taxon>Dikarya</taxon>
        <taxon>Ascomycota</taxon>
        <taxon>Pezizomycotina</taxon>
        <taxon>Sordariomycetes</taxon>
        <taxon>Sordariomycetidae</taxon>
        <taxon>Sordariales</taxon>
        <taxon>Chaetomiaceae</taxon>
        <taxon>Chaetomium</taxon>
    </lineage>
</organism>
<dbReference type="InterPro" id="IPR038765">
    <property type="entry name" value="Papain-like_cys_pep_sf"/>
</dbReference>
<gene>
    <name evidence="2" type="ORF">B0T15DRAFT_87757</name>
</gene>
<dbReference type="InterPro" id="IPR053710">
    <property type="entry name" value="Arylamine_NAT_domain_sf"/>
</dbReference>
<evidence type="ECO:0000313" key="2">
    <source>
        <dbReference type="EMBL" id="KAK3307889.1"/>
    </source>
</evidence>
<comment type="caution">
    <text evidence="2">The sequence shown here is derived from an EMBL/GenBank/DDBJ whole genome shotgun (WGS) entry which is preliminary data.</text>
</comment>
<dbReference type="GO" id="GO:0016407">
    <property type="term" value="F:acetyltransferase activity"/>
    <property type="evidence" value="ECO:0007669"/>
    <property type="project" value="InterPro"/>
</dbReference>
<evidence type="ECO:0000313" key="3">
    <source>
        <dbReference type="Proteomes" id="UP001273166"/>
    </source>
</evidence>
<dbReference type="EMBL" id="JAUDZG010000002">
    <property type="protein sequence ID" value="KAK3307889.1"/>
    <property type="molecule type" value="Genomic_DNA"/>
</dbReference>
<dbReference type="InterPro" id="IPR001447">
    <property type="entry name" value="Arylamine_N-AcTrfase"/>
</dbReference>
<keyword evidence="3" id="KW-1185">Reference proteome</keyword>
<reference evidence="2" key="1">
    <citation type="journal article" date="2023" name="Mol. Phylogenet. Evol.">
        <title>Genome-scale phylogeny and comparative genomics of the fungal order Sordariales.</title>
        <authorList>
            <person name="Hensen N."/>
            <person name="Bonometti L."/>
            <person name="Westerberg I."/>
            <person name="Brannstrom I.O."/>
            <person name="Guillou S."/>
            <person name="Cros-Aarteil S."/>
            <person name="Calhoun S."/>
            <person name="Haridas S."/>
            <person name="Kuo A."/>
            <person name="Mondo S."/>
            <person name="Pangilinan J."/>
            <person name="Riley R."/>
            <person name="LaButti K."/>
            <person name="Andreopoulos B."/>
            <person name="Lipzen A."/>
            <person name="Chen C."/>
            <person name="Yan M."/>
            <person name="Daum C."/>
            <person name="Ng V."/>
            <person name="Clum A."/>
            <person name="Steindorff A."/>
            <person name="Ohm R.A."/>
            <person name="Martin F."/>
            <person name="Silar P."/>
            <person name="Natvig D.O."/>
            <person name="Lalanne C."/>
            <person name="Gautier V."/>
            <person name="Ament-Velasquez S.L."/>
            <person name="Kruys A."/>
            <person name="Hutchinson M.I."/>
            <person name="Powell A.J."/>
            <person name="Barry K."/>
            <person name="Miller A.N."/>
            <person name="Grigoriev I.V."/>
            <person name="Debuchy R."/>
            <person name="Gladieux P."/>
            <person name="Hiltunen Thoren M."/>
            <person name="Johannesson H."/>
        </authorList>
    </citation>
    <scope>NUCLEOTIDE SEQUENCE</scope>
    <source>
        <strain evidence="2">CBS 333.67</strain>
    </source>
</reference>
<dbReference type="AlphaFoldDB" id="A0AAJ0GXF2"/>
<accession>A0AAJ0GXF2</accession>
<dbReference type="PANTHER" id="PTHR11786">
    <property type="entry name" value="N-HYDROXYARYLAMINE O-ACETYLTRANSFERASE"/>
    <property type="match status" value="1"/>
</dbReference>
<comment type="similarity">
    <text evidence="1">Belongs to the arylamine N-acetyltransferase family.</text>
</comment>
<sequence length="348" mass="38675">MASSDSAYSPAQVAEYLEYIGLPQTFHPSSKPTLDLDYLTTLVTHQITAIPYENLAIHYSAQHAVDLDPQAIFAKIVAARRGRGGYCMENSILFHHMLRALGFADVCYLTGVRTRPRVDGVPQGDSYTGWVHLVNIVAIPAGGRQPPSSSSSSSSSSSVNRYVVDVGFGGDGMTLPMPLVDGLVHHNSVGTQQIRLVRDFIPDQRFRDESRGAQKMWIYQVRNGGAEREWVSFFAFHDQFEFTEPDFAVVNWYTSQSPESFQTFTPLAIRFVRGAGGEDGRRPKVVGKVMLVKGVVKRNLTGKTEVVKVCVTERERVEALREHFGIHLTEEEAESIRGRQVELRGQAA</sequence>
<dbReference type="Proteomes" id="UP001273166">
    <property type="component" value="Unassembled WGS sequence"/>
</dbReference>
<dbReference type="PANTHER" id="PTHR11786:SF0">
    <property type="entry name" value="ARYLAMINE N-ACETYLTRANSFERASE 4-RELATED"/>
    <property type="match status" value="1"/>
</dbReference>
<evidence type="ECO:0000256" key="1">
    <source>
        <dbReference type="ARBA" id="ARBA00006547"/>
    </source>
</evidence>
<dbReference type="Gene3D" id="3.30.2140.20">
    <property type="match status" value="1"/>
</dbReference>
<dbReference type="GeneID" id="87890245"/>
<proteinExistence type="inferred from homology"/>
<dbReference type="RefSeq" id="XP_062723669.1">
    <property type="nucleotide sequence ID" value="XM_062871416.1"/>
</dbReference>